<protein>
    <recommendedName>
        <fullName evidence="2">BIG2 domain-containing protein</fullName>
    </recommendedName>
</protein>
<evidence type="ECO:0000313" key="3">
    <source>
        <dbReference type="EMBL" id="KGE70818.1"/>
    </source>
</evidence>
<dbReference type="PROSITE" id="PS51257">
    <property type="entry name" value="PROKAR_LIPOPROTEIN"/>
    <property type="match status" value="1"/>
</dbReference>
<dbReference type="Gene3D" id="2.60.40.1080">
    <property type="match status" value="1"/>
</dbReference>
<name>A0A098QTY8_9SPIO</name>
<comment type="caution">
    <text evidence="3">The sequence shown here is derived from an EMBL/GenBank/DDBJ whole genome shotgun (WGS) entry which is preliminary data.</text>
</comment>
<dbReference type="SUPFAM" id="SSF49373">
    <property type="entry name" value="Invasin/intimin cell-adhesion fragments"/>
    <property type="match status" value="1"/>
</dbReference>
<evidence type="ECO:0000313" key="4">
    <source>
        <dbReference type="Proteomes" id="UP000029692"/>
    </source>
</evidence>
<feature type="domain" description="BIG2" evidence="2">
    <location>
        <begin position="136"/>
        <end position="216"/>
    </location>
</feature>
<evidence type="ECO:0000256" key="1">
    <source>
        <dbReference type="SAM" id="SignalP"/>
    </source>
</evidence>
<feature type="signal peptide" evidence="1">
    <location>
        <begin position="1"/>
        <end position="21"/>
    </location>
</feature>
<dbReference type="SMART" id="SM00635">
    <property type="entry name" value="BID_2"/>
    <property type="match status" value="1"/>
</dbReference>
<accession>A0A098QTY8</accession>
<keyword evidence="4" id="KW-1185">Reference proteome</keyword>
<feature type="chain" id="PRO_5001946559" description="BIG2 domain-containing protein" evidence="1">
    <location>
        <begin position="22"/>
        <end position="342"/>
    </location>
</feature>
<dbReference type="Pfam" id="PF02368">
    <property type="entry name" value="Big_2"/>
    <property type="match status" value="1"/>
</dbReference>
<dbReference type="Proteomes" id="UP000029692">
    <property type="component" value="Unassembled WGS sequence"/>
</dbReference>
<proteinExistence type="predicted"/>
<evidence type="ECO:0000259" key="2">
    <source>
        <dbReference type="SMART" id="SM00635"/>
    </source>
</evidence>
<dbReference type="RefSeq" id="WP_037550352.1">
    <property type="nucleotide sequence ID" value="NZ_JNUP01000072.1"/>
</dbReference>
<dbReference type="OrthoDB" id="6192638at2"/>
<keyword evidence="1" id="KW-0732">Signal</keyword>
<reference evidence="3 4" key="1">
    <citation type="submission" date="2014-05" db="EMBL/GenBank/DDBJ databases">
        <title>De novo Genome Sequence of Spirocheata sp.</title>
        <authorList>
            <person name="Shivani Y."/>
            <person name="Subhash Y."/>
            <person name="Tushar L."/>
            <person name="Sasikala C."/>
            <person name="Ramana C.V."/>
        </authorList>
    </citation>
    <scope>NUCLEOTIDE SEQUENCE [LARGE SCALE GENOMIC DNA]</scope>
    <source>
        <strain evidence="3 4">JC230</strain>
    </source>
</reference>
<organism evidence="3 4">
    <name type="scientific">Spirochaeta lutea</name>
    <dbReference type="NCBI Taxonomy" id="1480694"/>
    <lineage>
        <taxon>Bacteria</taxon>
        <taxon>Pseudomonadati</taxon>
        <taxon>Spirochaetota</taxon>
        <taxon>Spirochaetia</taxon>
        <taxon>Spirochaetales</taxon>
        <taxon>Spirochaetaceae</taxon>
        <taxon>Spirochaeta</taxon>
    </lineage>
</organism>
<sequence length="342" mass="36254">MKLRSAALGALLIAVLVSLLACGPGEPEVSIDSFYLSNSASTIGYTGDVDIAVKGSTSEAGELSLVISGSDEPYATVPVEGSFTETFTVIFMEPGTYSVKARLSVGAATWDSEKTITITVEDTKVDVDSIKLSFDHNEFNEVIAGGAARDITLEFNLNEYGTTLGTTPPTNQRVTWKSSDESIATVNDEGLVSGISVGTVDITATSEEVPESGSPVSATITIKVVDSITDDSQEITVTTSMTAKSITGAGNSAVTVRFTLTQEGLEALFGENSGPYKLNISHDAAGIPNVEWRWESKNVSRSDLNEYPTYHSLPIEPGTYSIDLWAALGSNVTIPLRVWVSE</sequence>
<dbReference type="InterPro" id="IPR008964">
    <property type="entry name" value="Invasin/intimin_cell_adhesion"/>
</dbReference>
<dbReference type="STRING" id="1480694.DC28_15150"/>
<dbReference type="AlphaFoldDB" id="A0A098QTY8"/>
<dbReference type="EMBL" id="JNUP01000072">
    <property type="protein sequence ID" value="KGE70818.1"/>
    <property type="molecule type" value="Genomic_DNA"/>
</dbReference>
<dbReference type="InterPro" id="IPR003343">
    <property type="entry name" value="Big_2"/>
</dbReference>
<gene>
    <name evidence="3" type="ORF">DC28_15150</name>
</gene>